<dbReference type="Proteomes" id="UP000251205">
    <property type="component" value="Unassembled WGS sequence"/>
</dbReference>
<gene>
    <name evidence="1" type="ORF">DQ393_06230</name>
</gene>
<protein>
    <submittedName>
        <fullName evidence="1">Uncharacterized protein</fullName>
    </submittedName>
</protein>
<dbReference type="RefSeq" id="WP_112340919.1">
    <property type="nucleotide sequence ID" value="NZ_QMKK01000022.1"/>
</dbReference>
<name>A0A329YGW2_RHITR</name>
<comment type="caution">
    <text evidence="1">The sequence shown here is derived from an EMBL/GenBank/DDBJ whole genome shotgun (WGS) entry which is preliminary data.</text>
</comment>
<evidence type="ECO:0000313" key="1">
    <source>
        <dbReference type="EMBL" id="RAX42433.1"/>
    </source>
</evidence>
<dbReference type="AlphaFoldDB" id="A0A329YGW2"/>
<dbReference type="EMBL" id="QMKK01000022">
    <property type="protein sequence ID" value="RAX42433.1"/>
    <property type="molecule type" value="Genomic_DNA"/>
</dbReference>
<dbReference type="OrthoDB" id="9927190at2"/>
<organism evidence="1 2">
    <name type="scientific">Rhizobium tropici</name>
    <dbReference type="NCBI Taxonomy" id="398"/>
    <lineage>
        <taxon>Bacteria</taxon>
        <taxon>Pseudomonadati</taxon>
        <taxon>Pseudomonadota</taxon>
        <taxon>Alphaproteobacteria</taxon>
        <taxon>Hyphomicrobiales</taxon>
        <taxon>Rhizobiaceae</taxon>
        <taxon>Rhizobium/Agrobacterium group</taxon>
        <taxon>Rhizobium</taxon>
    </lineage>
</organism>
<reference evidence="1 2" key="1">
    <citation type="submission" date="2018-06" db="EMBL/GenBank/DDBJ databases">
        <title>Whole Genome Sequence of an efficient microsymbiont, Rhizobium tropici.</title>
        <authorList>
            <person name="Srinivasan R."/>
            <person name="Singh H.V."/>
            <person name="Srivastava R."/>
            <person name="Kumari B."/>
            <person name="Radhakrishna A."/>
        </authorList>
    </citation>
    <scope>NUCLEOTIDE SEQUENCE [LARGE SCALE GENOMIC DNA]</scope>
    <source>
        <strain evidence="1 2">IGFRI Rhizo-19</strain>
    </source>
</reference>
<proteinExistence type="predicted"/>
<evidence type="ECO:0000313" key="2">
    <source>
        <dbReference type="Proteomes" id="UP000251205"/>
    </source>
</evidence>
<sequence length="118" mass="12839">MGEILTFTPARSAPRLTIVTDNDTPRATQAETERWLARQMSEAMSSLAIAGADIAEAQKLFLQQGTEPKTMISADTIESIVLALVPTIHLCGMTNRDRALYAALLHWLHGYQGGDRAG</sequence>
<accession>A0A329YGW2</accession>